<accession>A0ABU5DR39</accession>
<reference evidence="2 3" key="1">
    <citation type="submission" date="2023-11" db="EMBL/GenBank/DDBJ databases">
        <title>Paucibacter sp. nov., isolated from fresh soil in Korea.</title>
        <authorList>
            <person name="Le N.T.T."/>
        </authorList>
    </citation>
    <scope>NUCLEOTIDE SEQUENCE [LARGE SCALE GENOMIC DNA]</scope>
    <source>
        <strain evidence="2 3">R3-3</strain>
    </source>
</reference>
<name>A0ABU5DR39_9BURK</name>
<dbReference type="Proteomes" id="UP001285263">
    <property type="component" value="Unassembled WGS sequence"/>
</dbReference>
<organism evidence="2 3">
    <name type="scientific">Roseateles agri</name>
    <dbReference type="NCBI Taxonomy" id="3098619"/>
    <lineage>
        <taxon>Bacteria</taxon>
        <taxon>Pseudomonadati</taxon>
        <taxon>Pseudomonadota</taxon>
        <taxon>Betaproteobacteria</taxon>
        <taxon>Burkholderiales</taxon>
        <taxon>Sphaerotilaceae</taxon>
        <taxon>Roseateles</taxon>
    </lineage>
</organism>
<evidence type="ECO:0000256" key="1">
    <source>
        <dbReference type="SAM" id="SignalP"/>
    </source>
</evidence>
<comment type="caution">
    <text evidence="2">The sequence shown here is derived from an EMBL/GenBank/DDBJ whole genome shotgun (WGS) entry which is preliminary data.</text>
</comment>
<evidence type="ECO:0000313" key="3">
    <source>
        <dbReference type="Proteomes" id="UP001285263"/>
    </source>
</evidence>
<proteinExistence type="predicted"/>
<evidence type="ECO:0008006" key="4">
    <source>
        <dbReference type="Google" id="ProtNLM"/>
    </source>
</evidence>
<feature type="chain" id="PRO_5046984016" description="DUF4198 domain-containing protein" evidence="1">
    <location>
        <begin position="20"/>
        <end position="221"/>
    </location>
</feature>
<sequence length="221" mass="23885">MKKALLLIGAALLSGAALAADDFSPAEKAIFMTDQLSTLRPPMTLHYSFRKSGSLEPGFDDSVALTLNPTDKGSCCAVHGEFLSGPRRTALPDIDYGSANPVTLYFLERDIREMNRITKGSQNYFRKRIRMAAYQGATVVPASFRYQGKTVAGQEVTLKPYVDDPNSARFEQFTGKEYHFLLSDAVPGGVYAIRTLTAGGSGGQALLSEELLIDGAEPAAH</sequence>
<gene>
    <name evidence="2" type="ORF">SNE35_30100</name>
</gene>
<feature type="signal peptide" evidence="1">
    <location>
        <begin position="1"/>
        <end position="19"/>
    </location>
</feature>
<dbReference type="RefSeq" id="WP_320426760.1">
    <property type="nucleotide sequence ID" value="NZ_JAXCLA010000012.1"/>
</dbReference>
<evidence type="ECO:0000313" key="2">
    <source>
        <dbReference type="EMBL" id="MDY0748789.1"/>
    </source>
</evidence>
<dbReference type="EMBL" id="JAXCLA010000012">
    <property type="protein sequence ID" value="MDY0748789.1"/>
    <property type="molecule type" value="Genomic_DNA"/>
</dbReference>
<keyword evidence="1" id="KW-0732">Signal</keyword>
<keyword evidence="3" id="KW-1185">Reference proteome</keyword>
<protein>
    <recommendedName>
        <fullName evidence="4">DUF4198 domain-containing protein</fullName>
    </recommendedName>
</protein>